<gene>
    <name evidence="1" type="ORF">JCM19240_5984</name>
</gene>
<organism evidence="1 2">
    <name type="scientific">Vibrio maritimus</name>
    <dbReference type="NCBI Taxonomy" id="990268"/>
    <lineage>
        <taxon>Bacteria</taxon>
        <taxon>Pseudomonadati</taxon>
        <taxon>Pseudomonadota</taxon>
        <taxon>Gammaproteobacteria</taxon>
        <taxon>Vibrionales</taxon>
        <taxon>Vibrionaceae</taxon>
        <taxon>Vibrio</taxon>
    </lineage>
</organism>
<accession>A0A090TMU0</accession>
<proteinExistence type="predicted"/>
<name>A0A090TMU0_9VIBR</name>
<dbReference type="Proteomes" id="UP000029224">
    <property type="component" value="Unassembled WGS sequence"/>
</dbReference>
<reference evidence="1 2" key="1">
    <citation type="submission" date="2014-09" db="EMBL/GenBank/DDBJ databases">
        <title>Vibrio maritimus JCM 19240. (C210) whole genome shotgun sequence.</title>
        <authorList>
            <person name="Sawabe T."/>
            <person name="Meirelles P."/>
            <person name="Nakanishi M."/>
            <person name="Sayaka M."/>
            <person name="Hattori M."/>
            <person name="Ohkuma M."/>
        </authorList>
    </citation>
    <scope>NUCLEOTIDE SEQUENCE [LARGE SCALE GENOMIC DNA]</scope>
    <source>
        <strain evidence="1 2">JCM 19240</strain>
    </source>
</reference>
<comment type="caution">
    <text evidence="1">The sequence shown here is derived from an EMBL/GenBank/DDBJ whole genome shotgun (WGS) entry which is preliminary data.</text>
</comment>
<reference evidence="1 2" key="2">
    <citation type="submission" date="2014-09" db="EMBL/GenBank/DDBJ databases">
        <authorList>
            <consortium name="NBRP consortium"/>
            <person name="Sawabe T."/>
            <person name="Meirelles P."/>
            <person name="Nakanishi M."/>
            <person name="Sayaka M."/>
            <person name="Hattori M."/>
            <person name="Ohkuma M."/>
        </authorList>
    </citation>
    <scope>NUCLEOTIDE SEQUENCE [LARGE SCALE GENOMIC DNA]</scope>
    <source>
        <strain evidence="1 2">JCM 19240</strain>
    </source>
</reference>
<protein>
    <submittedName>
        <fullName evidence="1">RNA polymerase sigma factor RpoE</fullName>
    </submittedName>
</protein>
<keyword evidence="2" id="KW-1185">Reference proteome</keyword>
<sequence length="38" mass="4225">MYRIAVNTAKNHIVAQSRRPPASDVDAEDAEFLKPVTL</sequence>
<evidence type="ECO:0000313" key="1">
    <source>
        <dbReference type="EMBL" id="GAL32552.1"/>
    </source>
</evidence>
<evidence type="ECO:0000313" key="2">
    <source>
        <dbReference type="Proteomes" id="UP000029224"/>
    </source>
</evidence>
<dbReference type="AlphaFoldDB" id="A0A090TMU0"/>
<dbReference type="EMBL" id="BBMT01000002">
    <property type="protein sequence ID" value="GAL32552.1"/>
    <property type="molecule type" value="Genomic_DNA"/>
</dbReference>